<comment type="catalytic activity">
    <reaction evidence="17">
        <text>a pyranoside + acceptor = a pyranosid-3,4-diulose + reduced acceptor.</text>
        <dbReference type="EC" id="1.1.99.29"/>
    </reaction>
</comment>
<evidence type="ECO:0000256" key="16">
    <source>
        <dbReference type="ARBA" id="ARBA00034050"/>
    </source>
</evidence>
<reference evidence="21" key="1">
    <citation type="submission" date="2022-06" db="EMBL/GenBank/DDBJ databases">
        <title>Genome Sequence of Candolleomyces eurysporus.</title>
        <authorList>
            <person name="Buettner E."/>
        </authorList>
    </citation>
    <scope>NUCLEOTIDE SEQUENCE</scope>
    <source>
        <strain evidence="21">VTCC 930004</strain>
    </source>
</reference>
<feature type="binding site" evidence="19">
    <location>
        <position position="240"/>
    </location>
    <ligand>
        <name>FAD</name>
        <dbReference type="ChEBI" id="CHEBI:57692"/>
    </ligand>
</feature>
<keyword evidence="9 19" id="KW-0274">FAD</keyword>
<evidence type="ECO:0000256" key="6">
    <source>
        <dbReference type="ARBA" id="ARBA00022525"/>
    </source>
</evidence>
<feature type="non-terminal residue" evidence="21">
    <location>
        <position position="622"/>
    </location>
</feature>
<feature type="active site" description="Proton donor" evidence="18">
    <location>
        <position position="559"/>
    </location>
</feature>
<evidence type="ECO:0000313" key="21">
    <source>
        <dbReference type="EMBL" id="KAJ2925508.1"/>
    </source>
</evidence>
<dbReference type="Pfam" id="PF00732">
    <property type="entry name" value="GMC_oxred_N"/>
    <property type="match status" value="1"/>
</dbReference>
<comment type="caution">
    <text evidence="21">The sequence shown here is derived from an EMBL/GenBank/DDBJ whole genome shotgun (WGS) entry which is preliminary data.</text>
</comment>
<dbReference type="PROSITE" id="PS00624">
    <property type="entry name" value="GMC_OXRED_2"/>
    <property type="match status" value="1"/>
</dbReference>
<evidence type="ECO:0000256" key="4">
    <source>
        <dbReference type="ARBA" id="ARBA00011245"/>
    </source>
</evidence>
<dbReference type="InterPro" id="IPR012132">
    <property type="entry name" value="GMC_OxRdtase"/>
</dbReference>
<keyword evidence="7" id="KW-0285">Flavoprotein</keyword>
<dbReference type="GO" id="GO:0050660">
    <property type="term" value="F:flavin adenine dinucleotide binding"/>
    <property type="evidence" value="ECO:0007669"/>
    <property type="project" value="InterPro"/>
</dbReference>
<evidence type="ECO:0000313" key="22">
    <source>
        <dbReference type="Proteomes" id="UP001140091"/>
    </source>
</evidence>
<comment type="subunit">
    <text evidence="4">Monomer.</text>
</comment>
<evidence type="ECO:0000256" key="15">
    <source>
        <dbReference type="ARBA" id="ARBA00034029"/>
    </source>
</evidence>
<evidence type="ECO:0000256" key="13">
    <source>
        <dbReference type="ARBA" id="ARBA00033986"/>
    </source>
</evidence>
<dbReference type="Pfam" id="PF05199">
    <property type="entry name" value="GMC_oxred_C"/>
    <property type="match status" value="1"/>
</dbReference>
<comment type="catalytic activity">
    <reaction evidence="13">
        <text>pyranose + acceptor = pyranos-2-ulose + reduced acceptor.</text>
        <dbReference type="EC" id="1.1.99.29"/>
    </reaction>
</comment>
<dbReference type="Gene3D" id="3.30.560.10">
    <property type="entry name" value="Glucose Oxidase, domain 3"/>
    <property type="match status" value="1"/>
</dbReference>
<evidence type="ECO:0000256" key="18">
    <source>
        <dbReference type="PIRSR" id="PIRSR000137-1"/>
    </source>
</evidence>
<sequence length="622" mass="69317">MPLLNTADEILNKSFDYIVVGAGTAGLTLASRLTEDEKLNVLVLEAGESHYDDPNIDIPAQFGATFMNPKYDWGFPTVKQKYCNDAEHFWPRGGSSAMNFFCWIKPPAEDIDAFEKLGNPGWNWKDFEKYSLKSETFHPAVKEVADAYPHTYVEKFRGTTGPIDVSVPIHAHTIDKIIQETLVNRGIKKIDDPYGGNITGTWIASNNIDPKTWKRSYSANAYLRPHQDRPNFYVLPNAYVAQVLWSSEKDADGNLIASGVEYISEGKKQTALASKEVVLSAGTIKSPQILELSGVGRADILSQINVEPKLLLPGVGENVQEHHFAWLVYELDTTQADHQTLDLFFDPEYAKESLRLHSEGKGLHRTGLTSFAFLPLTTRDPVGTAKLIENLEKDIKERIDRGEIPPALAKQYEIQLATLKDDGLPDMELIIFPGYFMPKEAPAPGKRFVSMLIALNHPISRGTIHAKSDNPLDNPEINPNYFKENFDLKVFLEQAKFVRSLTETEPFKSNCTEVQPGPSCATDEQLEGKLYILIYWASADIHSLPLTEYIKTGHITTFHTVGSCSMLPREDGGVVDPQLKVYGTKNVRVADISIVPLHIAAHMQTTAYVIGEKAADIIKSVN</sequence>
<protein>
    <recommendedName>
        <fullName evidence="5">pyranose dehydrogenase (acceptor)</fullName>
        <ecNumber evidence="5">1.1.99.29</ecNumber>
    </recommendedName>
</protein>
<dbReference type="OrthoDB" id="269227at2759"/>
<accession>A0A9W8MDV6</accession>
<dbReference type="GO" id="GO:0033718">
    <property type="term" value="F:pyranose dehydrogenase (acceptor) activity"/>
    <property type="evidence" value="ECO:0007669"/>
    <property type="project" value="UniProtKB-EC"/>
</dbReference>
<dbReference type="PIRSF" id="PIRSF000137">
    <property type="entry name" value="Alcohol_oxidase"/>
    <property type="match status" value="1"/>
</dbReference>
<comment type="subcellular location">
    <subcellularLocation>
        <location evidence="2">Secreted</location>
    </subcellularLocation>
</comment>
<evidence type="ECO:0000256" key="12">
    <source>
        <dbReference type="ARBA" id="ARBA00024699"/>
    </source>
</evidence>
<evidence type="ECO:0000256" key="3">
    <source>
        <dbReference type="ARBA" id="ARBA00010790"/>
    </source>
</evidence>
<comment type="catalytic activity">
    <reaction evidence="16">
        <text>a pyranoside + acceptor = a pyranosid-3-ulose + reduced acceptor.</text>
        <dbReference type="EC" id="1.1.99.29"/>
    </reaction>
</comment>
<evidence type="ECO:0000256" key="10">
    <source>
        <dbReference type="ARBA" id="ARBA00023002"/>
    </source>
</evidence>
<evidence type="ECO:0000256" key="19">
    <source>
        <dbReference type="PIRSR" id="PIRSR000137-2"/>
    </source>
</evidence>
<dbReference type="PANTHER" id="PTHR11552">
    <property type="entry name" value="GLUCOSE-METHANOL-CHOLINE GMC OXIDOREDUCTASE"/>
    <property type="match status" value="1"/>
</dbReference>
<keyword evidence="6" id="KW-0964">Secreted</keyword>
<evidence type="ECO:0000256" key="8">
    <source>
        <dbReference type="ARBA" id="ARBA00022729"/>
    </source>
</evidence>
<dbReference type="AlphaFoldDB" id="A0A9W8MDV6"/>
<evidence type="ECO:0000256" key="1">
    <source>
        <dbReference type="ARBA" id="ARBA00001974"/>
    </source>
</evidence>
<keyword evidence="8" id="KW-0732">Signal</keyword>
<dbReference type="Proteomes" id="UP001140091">
    <property type="component" value="Unassembled WGS sequence"/>
</dbReference>
<keyword evidence="22" id="KW-1185">Reference proteome</keyword>
<dbReference type="InterPro" id="IPR036188">
    <property type="entry name" value="FAD/NAD-bd_sf"/>
</dbReference>
<comment type="cofactor">
    <cofactor evidence="1 19">
        <name>FAD</name>
        <dbReference type="ChEBI" id="CHEBI:57692"/>
    </cofactor>
</comment>
<evidence type="ECO:0000256" key="17">
    <source>
        <dbReference type="ARBA" id="ARBA00034059"/>
    </source>
</evidence>
<keyword evidence="11" id="KW-0325">Glycoprotein</keyword>
<dbReference type="EMBL" id="JANBPK010001167">
    <property type="protein sequence ID" value="KAJ2925508.1"/>
    <property type="molecule type" value="Genomic_DNA"/>
</dbReference>
<dbReference type="SUPFAM" id="SSF51905">
    <property type="entry name" value="FAD/NAD(P)-binding domain"/>
    <property type="match status" value="1"/>
</dbReference>
<dbReference type="PANTHER" id="PTHR11552:SF201">
    <property type="entry name" value="GLUCOSE-METHANOL-CHOLINE OXIDOREDUCTASE N-TERMINAL DOMAIN-CONTAINING PROTEIN"/>
    <property type="match status" value="1"/>
</dbReference>
<comment type="similarity">
    <text evidence="3">Belongs to the GMC oxidoreductase family.</text>
</comment>
<evidence type="ECO:0000256" key="2">
    <source>
        <dbReference type="ARBA" id="ARBA00004613"/>
    </source>
</evidence>
<dbReference type="InterPro" id="IPR007867">
    <property type="entry name" value="GMC_OxRtase_C"/>
</dbReference>
<name>A0A9W8MDV6_9AGAR</name>
<evidence type="ECO:0000256" key="9">
    <source>
        <dbReference type="ARBA" id="ARBA00022827"/>
    </source>
</evidence>
<dbReference type="Gene3D" id="3.50.50.60">
    <property type="entry name" value="FAD/NAD(P)-binding domain"/>
    <property type="match status" value="1"/>
</dbReference>
<evidence type="ECO:0000256" key="5">
    <source>
        <dbReference type="ARBA" id="ARBA00013177"/>
    </source>
</evidence>
<gene>
    <name evidence="21" type="ORF">H1R20_g11585</name>
</gene>
<dbReference type="GO" id="GO:0005576">
    <property type="term" value="C:extracellular region"/>
    <property type="evidence" value="ECO:0007669"/>
    <property type="project" value="UniProtKB-SubCell"/>
</dbReference>
<proteinExistence type="inferred from homology"/>
<comment type="catalytic activity">
    <reaction evidence="15">
        <text>pyranose + acceptor = pyranos-3-ulose + reduced acceptor.</text>
        <dbReference type="EC" id="1.1.99.29"/>
    </reaction>
</comment>
<dbReference type="SUPFAM" id="SSF54373">
    <property type="entry name" value="FAD-linked reductases, C-terminal domain"/>
    <property type="match status" value="1"/>
</dbReference>
<feature type="active site" description="Proton acceptor" evidence="18">
    <location>
        <position position="602"/>
    </location>
</feature>
<evidence type="ECO:0000256" key="11">
    <source>
        <dbReference type="ARBA" id="ARBA00023180"/>
    </source>
</evidence>
<comment type="catalytic activity">
    <reaction evidence="14">
        <text>pyranose + acceptor = pyranos-2,3-diulose + reduced acceptor.</text>
        <dbReference type="EC" id="1.1.99.29"/>
    </reaction>
</comment>
<keyword evidence="10" id="KW-0560">Oxidoreductase</keyword>
<evidence type="ECO:0000256" key="7">
    <source>
        <dbReference type="ARBA" id="ARBA00022630"/>
    </source>
</evidence>
<organism evidence="21 22">
    <name type="scientific">Candolleomyces eurysporus</name>
    <dbReference type="NCBI Taxonomy" id="2828524"/>
    <lineage>
        <taxon>Eukaryota</taxon>
        <taxon>Fungi</taxon>
        <taxon>Dikarya</taxon>
        <taxon>Basidiomycota</taxon>
        <taxon>Agaricomycotina</taxon>
        <taxon>Agaricomycetes</taxon>
        <taxon>Agaricomycetidae</taxon>
        <taxon>Agaricales</taxon>
        <taxon>Agaricineae</taxon>
        <taxon>Psathyrellaceae</taxon>
        <taxon>Candolleomyces</taxon>
    </lineage>
</organism>
<dbReference type="InterPro" id="IPR000172">
    <property type="entry name" value="GMC_OxRdtase_N"/>
</dbReference>
<evidence type="ECO:0000256" key="14">
    <source>
        <dbReference type="ARBA" id="ARBA00034010"/>
    </source>
</evidence>
<dbReference type="EC" id="1.1.99.29" evidence="5"/>
<feature type="domain" description="Glucose-methanol-choline oxidoreductase N-terminal" evidence="20">
    <location>
        <begin position="282"/>
        <end position="296"/>
    </location>
</feature>
<evidence type="ECO:0000259" key="20">
    <source>
        <dbReference type="PROSITE" id="PS00624"/>
    </source>
</evidence>
<comment type="function">
    <text evidence="12">Catalyzes the single-oxidation or sequential double oxidation reaction of carbohydrates primarily at carbon-2 and/or carbon-3 with the concomitant reduction of the flavin. The enzyme exhibits a broad sugar substrate specificity, oxidizing different aldopyranoses to the corresponding C-1, C-2, C-3 or C-1,2, C-2,3 and C-3,4 (di)dehydro sugars with substrate-specific regioselectivity. Accepts only a narrow range of electron acceptors such as substituted benzoquinones and complexed metal ions and reacts extremely slowly with O(2) as acceptor. May play a role in the natural recycling of plant matter by oxidizing all major monosaccharides in lignocellulose and by reducing quinone compounds or reactive radical species generated during lignin depolymerization.</text>
</comment>